<evidence type="ECO:0000256" key="2">
    <source>
        <dbReference type="ARBA" id="ARBA00022448"/>
    </source>
</evidence>
<evidence type="ECO:0000313" key="7">
    <source>
        <dbReference type="Proteomes" id="UP000632659"/>
    </source>
</evidence>
<proteinExistence type="inferred from homology"/>
<accession>A0A8J6NZQ9</accession>
<dbReference type="InterPro" id="IPR006059">
    <property type="entry name" value="SBP"/>
</dbReference>
<dbReference type="EMBL" id="JACRTL010000001">
    <property type="protein sequence ID" value="MBC8609979.1"/>
    <property type="molecule type" value="Genomic_DNA"/>
</dbReference>
<dbReference type="Pfam" id="PF13416">
    <property type="entry name" value="SBP_bac_8"/>
    <property type="match status" value="1"/>
</dbReference>
<evidence type="ECO:0000313" key="6">
    <source>
        <dbReference type="EMBL" id="MBC8609979.1"/>
    </source>
</evidence>
<gene>
    <name evidence="6" type="ORF">H8702_02440</name>
</gene>
<evidence type="ECO:0000256" key="1">
    <source>
        <dbReference type="ARBA" id="ARBA00008520"/>
    </source>
</evidence>
<sequence>MKKAISSVLVAALLGSMALTGCGSNDGGNTSDGKTGGAKGEPTVTSDSVGYDDATIELTWLPQEGFDSTNKPVADYFKQSAIDFVKEHPEVKIQITAQTTQINDAMAKLLTQAAAGNAPDLASVDSFFLPHYYDYLQPVTDVLEENNIPLDSWFPFAQGMMKPEDEVLAMWYDTDVRALYYQKDLVETPPTTWTELFDAMEPLADEGYMFLYPAGKNETTTCDVLPWFWSQGGELLDETGKPIFNEGVNKDAMLGTFNFLKKTIDTGITPARVTSFIDDGAMNEDVATGKVAMFVGGSWLATQIGAILGQDVFNETYGIANIPVADGKDPSTCCGGWTCGVFAKDDETRKLAAQFAIDTYISDEGNVDYTTACGNLPCRETSYDLSDRFKDDPNAMAFRELFQYGKVRPADPLYTFVSNELQVAIADVINGNASPEQALQTMSDNVDVEYSKTK</sequence>
<dbReference type="Proteomes" id="UP000632659">
    <property type="component" value="Unassembled WGS sequence"/>
</dbReference>
<comment type="caution">
    <text evidence="6">The sequence shown here is derived from an EMBL/GenBank/DDBJ whole genome shotgun (WGS) entry which is preliminary data.</text>
</comment>
<comment type="similarity">
    <text evidence="1">Belongs to the bacterial solute-binding protein 1 family.</text>
</comment>
<dbReference type="RefSeq" id="WP_093988399.1">
    <property type="nucleotide sequence ID" value="NZ_FYDD01000003.1"/>
</dbReference>
<protein>
    <submittedName>
        <fullName evidence="6">Extracellular solute-binding protein</fullName>
    </submittedName>
</protein>
<dbReference type="AlphaFoldDB" id="A0A8J6NZQ9"/>
<feature type="region of interest" description="Disordered" evidence="4">
    <location>
        <begin position="24"/>
        <end position="49"/>
    </location>
</feature>
<feature type="signal peptide" evidence="5">
    <location>
        <begin position="1"/>
        <end position="21"/>
    </location>
</feature>
<keyword evidence="7" id="KW-1185">Reference proteome</keyword>
<evidence type="ECO:0000256" key="4">
    <source>
        <dbReference type="SAM" id="MobiDB-lite"/>
    </source>
</evidence>
<dbReference type="GO" id="GO:0042956">
    <property type="term" value="P:maltodextrin transmembrane transport"/>
    <property type="evidence" value="ECO:0007669"/>
    <property type="project" value="TreeGrafter"/>
</dbReference>
<dbReference type="GO" id="GO:0055052">
    <property type="term" value="C:ATP-binding cassette (ABC) transporter complex, substrate-binding subunit-containing"/>
    <property type="evidence" value="ECO:0007669"/>
    <property type="project" value="TreeGrafter"/>
</dbReference>
<evidence type="ECO:0000256" key="5">
    <source>
        <dbReference type="SAM" id="SignalP"/>
    </source>
</evidence>
<dbReference type="SUPFAM" id="SSF53850">
    <property type="entry name" value="Periplasmic binding protein-like II"/>
    <property type="match status" value="1"/>
</dbReference>
<dbReference type="PANTHER" id="PTHR30061">
    <property type="entry name" value="MALTOSE-BINDING PERIPLASMIC PROTEIN"/>
    <property type="match status" value="1"/>
</dbReference>
<dbReference type="GO" id="GO:0015768">
    <property type="term" value="P:maltose transport"/>
    <property type="evidence" value="ECO:0007669"/>
    <property type="project" value="TreeGrafter"/>
</dbReference>
<dbReference type="PROSITE" id="PS51257">
    <property type="entry name" value="PROKAR_LIPOPROTEIN"/>
    <property type="match status" value="1"/>
</dbReference>
<dbReference type="PANTHER" id="PTHR30061:SF50">
    <property type="entry name" value="MALTOSE_MALTODEXTRIN-BINDING PERIPLASMIC PROTEIN"/>
    <property type="match status" value="1"/>
</dbReference>
<organism evidence="6 7">
    <name type="scientific">Massiliimalia timonensis</name>
    <dbReference type="NCBI Taxonomy" id="1987501"/>
    <lineage>
        <taxon>Bacteria</taxon>
        <taxon>Bacillati</taxon>
        <taxon>Bacillota</taxon>
        <taxon>Clostridia</taxon>
        <taxon>Eubacteriales</taxon>
        <taxon>Oscillospiraceae</taxon>
        <taxon>Massiliimalia</taxon>
    </lineage>
</organism>
<feature type="chain" id="PRO_5039202866" evidence="5">
    <location>
        <begin position="22"/>
        <end position="454"/>
    </location>
</feature>
<keyword evidence="3 5" id="KW-0732">Signal</keyword>
<dbReference type="GO" id="GO:1901982">
    <property type="term" value="F:maltose binding"/>
    <property type="evidence" value="ECO:0007669"/>
    <property type="project" value="TreeGrafter"/>
</dbReference>
<dbReference type="OrthoDB" id="9795467at2"/>
<name>A0A8J6NZQ9_9FIRM</name>
<dbReference type="Gene3D" id="3.40.190.10">
    <property type="entry name" value="Periplasmic binding protein-like II"/>
    <property type="match status" value="2"/>
</dbReference>
<reference evidence="6" key="1">
    <citation type="submission" date="2020-08" db="EMBL/GenBank/DDBJ databases">
        <title>Genome public.</title>
        <authorList>
            <person name="Liu C."/>
            <person name="Sun Q."/>
        </authorList>
    </citation>
    <scope>NUCLEOTIDE SEQUENCE</scope>
    <source>
        <strain evidence="6">NSJ-15</strain>
    </source>
</reference>
<keyword evidence="2" id="KW-0813">Transport</keyword>
<evidence type="ECO:0000256" key="3">
    <source>
        <dbReference type="ARBA" id="ARBA00022729"/>
    </source>
</evidence>